<organism evidence="2 3">
    <name type="scientific">Vreelandella salicampi</name>
    <dbReference type="NCBI Taxonomy" id="1449798"/>
    <lineage>
        <taxon>Bacteria</taxon>
        <taxon>Pseudomonadati</taxon>
        <taxon>Pseudomonadota</taxon>
        <taxon>Gammaproteobacteria</taxon>
        <taxon>Oceanospirillales</taxon>
        <taxon>Halomonadaceae</taxon>
        <taxon>Vreelandella</taxon>
    </lineage>
</organism>
<protein>
    <submittedName>
        <fullName evidence="2">Uncharacterized protein</fullName>
    </submittedName>
</protein>
<keyword evidence="3" id="KW-1185">Reference proteome</keyword>
<dbReference type="AlphaFoldDB" id="A0A7Z0LLR5"/>
<feature type="region of interest" description="Disordered" evidence="1">
    <location>
        <begin position="156"/>
        <end position="190"/>
    </location>
</feature>
<dbReference type="EMBL" id="JACCDF010000009">
    <property type="protein sequence ID" value="NYS61320.1"/>
    <property type="molecule type" value="Genomic_DNA"/>
</dbReference>
<evidence type="ECO:0000256" key="1">
    <source>
        <dbReference type="SAM" id="MobiDB-lite"/>
    </source>
</evidence>
<evidence type="ECO:0000313" key="2">
    <source>
        <dbReference type="EMBL" id="NYS61320.1"/>
    </source>
</evidence>
<evidence type="ECO:0000313" key="3">
    <source>
        <dbReference type="Proteomes" id="UP000586119"/>
    </source>
</evidence>
<name>A0A7Z0LLR5_9GAMM</name>
<sequence length="190" mass="20488">MSFRSSLRLTTTWFTVLAAPILAMPLYAAEETLSLPNNATIGVEFVEAIAFSEGETRKESILLRPSQYSEASHSLPEYCVLIGDAQLSDDRLRITAHDVTCIETDNADSAIFSGAISASAYNSDGEYGLACNDNPCSTPSGRGFLLTLSEALEIEAQDNPSAEINEQRRQANGDGVANPIPSERPNPEDQ</sequence>
<proteinExistence type="predicted"/>
<comment type="caution">
    <text evidence="2">The sequence shown here is derived from an EMBL/GenBank/DDBJ whole genome shotgun (WGS) entry which is preliminary data.</text>
</comment>
<accession>A0A7Z0LLR5</accession>
<dbReference type="Proteomes" id="UP000586119">
    <property type="component" value="Unassembled WGS sequence"/>
</dbReference>
<reference evidence="2 3" key="1">
    <citation type="journal article" date="2015" name="Int. J. Syst. Evol. Microbiol.">
        <title>Halomonas salicampi sp. nov., a halotolerant and alkalitolerant bacterium isolated from a saltern soil.</title>
        <authorList>
            <person name="Lee J.C."/>
            <person name="Kim Y.S."/>
            <person name="Yun B.S."/>
            <person name="Whang K.S."/>
        </authorList>
    </citation>
    <scope>NUCLEOTIDE SEQUENCE [LARGE SCALE GENOMIC DNA]</scope>
    <source>
        <strain evidence="2 3">BH103</strain>
    </source>
</reference>
<gene>
    <name evidence="2" type="ORF">HZS81_11205</name>
</gene>